<dbReference type="NCBIfam" id="TIGR01509">
    <property type="entry name" value="HAD-SF-IA-v3"/>
    <property type="match status" value="1"/>
</dbReference>
<reference evidence="1" key="2">
    <citation type="submission" date="2022-09" db="EMBL/GenBank/DDBJ databases">
        <title>Biosynthetic gene clusters of Dactylosporangioum fulvum.</title>
        <authorList>
            <person name="Caradec T."/>
        </authorList>
    </citation>
    <scope>NUCLEOTIDE SEQUENCE</scope>
    <source>
        <strain evidence="1">NRRL B-16292</strain>
    </source>
</reference>
<accession>A0ABY5VZQ0</accession>
<sequence>MTKPVTGVLFDVDGTLVDSVYLHAVAWWHAFRQFGHDVETARIHRAIGMGSDKILDHLLGPDHDTAEDDALRAAHSSLYAVHWTALRPLAGARALLYTCAARGLRNVLATSASRPELEALLRCLDADSVISTVTSADDASESKPAPDIVEVALRRSGLSAEEVVFVGDSIWDVKAAGALSIPCIGLTTGGVSIAELLDHGAAAVYEDPQDLLDNLDEALTTAFRVALTTG</sequence>
<proteinExistence type="predicted"/>
<dbReference type="PANTHER" id="PTHR43434">
    <property type="entry name" value="PHOSPHOGLYCOLATE PHOSPHATASE"/>
    <property type="match status" value="1"/>
</dbReference>
<dbReference type="GO" id="GO:0016787">
    <property type="term" value="F:hydrolase activity"/>
    <property type="evidence" value="ECO:0007669"/>
    <property type="project" value="UniProtKB-KW"/>
</dbReference>
<dbReference type="SUPFAM" id="SSF56784">
    <property type="entry name" value="HAD-like"/>
    <property type="match status" value="1"/>
</dbReference>
<dbReference type="EMBL" id="CP073720">
    <property type="protein sequence ID" value="UWP82596.1"/>
    <property type="molecule type" value="Genomic_DNA"/>
</dbReference>
<dbReference type="Gene3D" id="3.40.50.1000">
    <property type="entry name" value="HAD superfamily/HAD-like"/>
    <property type="match status" value="1"/>
</dbReference>
<reference evidence="1" key="1">
    <citation type="submission" date="2021-04" db="EMBL/GenBank/DDBJ databases">
        <authorList>
            <person name="Hartkoorn R.C."/>
            <person name="Beaudoing E."/>
            <person name="Hot D."/>
        </authorList>
    </citation>
    <scope>NUCLEOTIDE SEQUENCE</scope>
    <source>
        <strain evidence="1">NRRL B-16292</strain>
    </source>
</reference>
<evidence type="ECO:0000313" key="1">
    <source>
        <dbReference type="EMBL" id="UWP82596.1"/>
    </source>
</evidence>
<dbReference type="SFLD" id="SFLDG01135">
    <property type="entry name" value="C1.5.6:_HAD__Beta-PGM__Phospha"/>
    <property type="match status" value="1"/>
</dbReference>
<evidence type="ECO:0000313" key="2">
    <source>
        <dbReference type="Proteomes" id="UP001059617"/>
    </source>
</evidence>
<dbReference type="SFLD" id="SFLDG01129">
    <property type="entry name" value="C1.5:_HAD__Beta-PGM__Phosphata"/>
    <property type="match status" value="1"/>
</dbReference>
<dbReference type="PRINTS" id="PR00413">
    <property type="entry name" value="HADHALOGNASE"/>
</dbReference>
<keyword evidence="2" id="KW-1185">Reference proteome</keyword>
<name>A0ABY5VZQ0_9ACTN</name>
<dbReference type="NCBIfam" id="TIGR01549">
    <property type="entry name" value="HAD-SF-IA-v1"/>
    <property type="match status" value="1"/>
</dbReference>
<dbReference type="SFLD" id="SFLDS00003">
    <property type="entry name" value="Haloacid_Dehalogenase"/>
    <property type="match status" value="1"/>
</dbReference>
<dbReference type="PANTHER" id="PTHR43434:SF16">
    <property type="entry name" value="BLL8046 PROTEIN"/>
    <property type="match status" value="1"/>
</dbReference>
<dbReference type="InterPro" id="IPR006439">
    <property type="entry name" value="HAD-SF_hydro_IA"/>
</dbReference>
<organism evidence="1 2">
    <name type="scientific">Dactylosporangium fulvum</name>
    <dbReference type="NCBI Taxonomy" id="53359"/>
    <lineage>
        <taxon>Bacteria</taxon>
        <taxon>Bacillati</taxon>
        <taxon>Actinomycetota</taxon>
        <taxon>Actinomycetes</taxon>
        <taxon>Micromonosporales</taxon>
        <taxon>Micromonosporaceae</taxon>
        <taxon>Dactylosporangium</taxon>
    </lineage>
</organism>
<dbReference type="Proteomes" id="UP001059617">
    <property type="component" value="Chromosome"/>
</dbReference>
<dbReference type="Pfam" id="PF00702">
    <property type="entry name" value="Hydrolase"/>
    <property type="match status" value="1"/>
</dbReference>
<dbReference type="InterPro" id="IPR050155">
    <property type="entry name" value="HAD-like_hydrolase_sf"/>
</dbReference>
<dbReference type="RefSeq" id="WP_259860368.1">
    <property type="nucleotide sequence ID" value="NZ_BAAAST010000057.1"/>
</dbReference>
<dbReference type="Gene3D" id="1.10.150.240">
    <property type="entry name" value="Putative phosphatase, domain 2"/>
    <property type="match status" value="1"/>
</dbReference>
<keyword evidence="1" id="KW-0378">Hydrolase</keyword>
<protein>
    <submittedName>
        <fullName evidence="1">HAD family hydrolase</fullName>
    </submittedName>
</protein>
<dbReference type="InterPro" id="IPR023214">
    <property type="entry name" value="HAD_sf"/>
</dbReference>
<gene>
    <name evidence="1" type="ORF">Dfulv_47485</name>
</gene>
<dbReference type="InterPro" id="IPR023198">
    <property type="entry name" value="PGP-like_dom2"/>
</dbReference>
<dbReference type="InterPro" id="IPR036412">
    <property type="entry name" value="HAD-like_sf"/>
</dbReference>